<proteinExistence type="predicted"/>
<name>A0ACB6R9Q0_9PLEO</name>
<dbReference type="EMBL" id="MU003495">
    <property type="protein sequence ID" value="KAF2476008.1"/>
    <property type="molecule type" value="Genomic_DNA"/>
</dbReference>
<organism evidence="1 2">
    <name type="scientific">Lindgomyces ingoldianus</name>
    <dbReference type="NCBI Taxonomy" id="673940"/>
    <lineage>
        <taxon>Eukaryota</taxon>
        <taxon>Fungi</taxon>
        <taxon>Dikarya</taxon>
        <taxon>Ascomycota</taxon>
        <taxon>Pezizomycotina</taxon>
        <taxon>Dothideomycetes</taxon>
        <taxon>Pleosporomycetidae</taxon>
        <taxon>Pleosporales</taxon>
        <taxon>Lindgomycetaceae</taxon>
        <taxon>Lindgomyces</taxon>
    </lineage>
</organism>
<comment type="caution">
    <text evidence="1">The sequence shown here is derived from an EMBL/GenBank/DDBJ whole genome shotgun (WGS) entry which is preliminary data.</text>
</comment>
<gene>
    <name evidence="1" type="ORF">BDR25DRAFT_212127</name>
</gene>
<protein>
    <submittedName>
        <fullName evidence="1">Uncharacterized protein</fullName>
    </submittedName>
</protein>
<accession>A0ACB6R9Q0</accession>
<evidence type="ECO:0000313" key="1">
    <source>
        <dbReference type="EMBL" id="KAF2476008.1"/>
    </source>
</evidence>
<dbReference type="Proteomes" id="UP000799755">
    <property type="component" value="Unassembled WGS sequence"/>
</dbReference>
<reference evidence="1" key="1">
    <citation type="journal article" date="2020" name="Stud. Mycol.">
        <title>101 Dothideomycetes genomes: a test case for predicting lifestyles and emergence of pathogens.</title>
        <authorList>
            <person name="Haridas S."/>
            <person name="Albert R."/>
            <person name="Binder M."/>
            <person name="Bloem J."/>
            <person name="Labutti K."/>
            <person name="Salamov A."/>
            <person name="Andreopoulos B."/>
            <person name="Baker S."/>
            <person name="Barry K."/>
            <person name="Bills G."/>
            <person name="Bluhm B."/>
            <person name="Cannon C."/>
            <person name="Castanera R."/>
            <person name="Culley D."/>
            <person name="Daum C."/>
            <person name="Ezra D."/>
            <person name="Gonzalez J."/>
            <person name="Henrissat B."/>
            <person name="Kuo A."/>
            <person name="Liang C."/>
            <person name="Lipzen A."/>
            <person name="Lutzoni F."/>
            <person name="Magnuson J."/>
            <person name="Mondo S."/>
            <person name="Nolan M."/>
            <person name="Ohm R."/>
            <person name="Pangilinan J."/>
            <person name="Park H.-J."/>
            <person name="Ramirez L."/>
            <person name="Alfaro M."/>
            <person name="Sun H."/>
            <person name="Tritt A."/>
            <person name="Yoshinaga Y."/>
            <person name="Zwiers L.-H."/>
            <person name="Turgeon B."/>
            <person name="Goodwin S."/>
            <person name="Spatafora J."/>
            <person name="Crous P."/>
            <person name="Grigoriev I."/>
        </authorList>
    </citation>
    <scope>NUCLEOTIDE SEQUENCE</scope>
    <source>
        <strain evidence="1">ATCC 200398</strain>
    </source>
</reference>
<evidence type="ECO:0000313" key="2">
    <source>
        <dbReference type="Proteomes" id="UP000799755"/>
    </source>
</evidence>
<sequence length="171" mass="18921">MQNLSTLPTSLLLHSTLLLSTGLWVGFIIPLTPFPRLALTAHIQFMVEGCMVGIIGLILNTTFQPTSTRKGGGNEGGKRLVDEMGKWKQALVYWSCVSVWMTVGSEFVNAWWGTREVLGIAAEQAGVLVKAEEWMETVIKITHFPSSIVMAFTVNLSFPNRPTLLQPHTYT</sequence>
<keyword evidence="2" id="KW-1185">Reference proteome</keyword>